<dbReference type="GO" id="GO:0006284">
    <property type="term" value="P:base-excision repair"/>
    <property type="evidence" value="ECO:0007669"/>
    <property type="project" value="InterPro"/>
</dbReference>
<sequence length="212" mass="24572">MGYKKLKTCDSQTDISDKFLNIEYDLSEKLSRLTFNDPIFYVYNPLEYARELHVKFVRKYYNTPGADILFLGMNPGPWGMSQTGIPFGDSRIVREWFGIEGCVSRPEKEHPERKISGLKCERTELSGTKFWGLMKDICGSPERFFEHCFVYNICPLAFLSSTGTNVTPAEIKVTSIPHPSPRNRKYYSIWERVTVEKLQELGVYQLLEKNQT</sequence>
<dbReference type="Gene3D" id="3.40.470.10">
    <property type="entry name" value="Uracil-DNA glycosylase-like domain"/>
    <property type="match status" value="1"/>
</dbReference>
<keyword evidence="1" id="KW-0227">DNA damage</keyword>
<keyword evidence="2" id="KW-0378">Hydrolase</keyword>
<dbReference type="InterPro" id="IPR036895">
    <property type="entry name" value="Uracil-DNA_glycosylase-like_sf"/>
</dbReference>
<keyword evidence="4" id="KW-0234">DNA repair</keyword>
<dbReference type="AlphaFoldDB" id="A0AAW2HJL9"/>
<dbReference type="PANTHER" id="PTHR13235:SF2">
    <property type="entry name" value="SINGLE-STRAND SELECTIVE MONOFUNCTIONAL URACIL DNA GLYCOSYLASE"/>
    <property type="match status" value="1"/>
</dbReference>
<dbReference type="GO" id="GO:0003677">
    <property type="term" value="F:DNA binding"/>
    <property type="evidence" value="ECO:0007669"/>
    <property type="project" value="UniProtKB-KW"/>
</dbReference>
<dbReference type="EMBL" id="JARGDH010000004">
    <property type="protein sequence ID" value="KAL0269711.1"/>
    <property type="molecule type" value="Genomic_DNA"/>
</dbReference>
<dbReference type="GO" id="GO:0000703">
    <property type="term" value="F:oxidized pyrimidine nucleobase lesion DNA N-glycosylase activity"/>
    <property type="evidence" value="ECO:0007669"/>
    <property type="project" value="TreeGrafter"/>
</dbReference>
<evidence type="ECO:0008006" key="6">
    <source>
        <dbReference type="Google" id="ProtNLM"/>
    </source>
</evidence>
<organism evidence="5">
    <name type="scientific">Menopon gallinae</name>
    <name type="common">poultry shaft louse</name>
    <dbReference type="NCBI Taxonomy" id="328185"/>
    <lineage>
        <taxon>Eukaryota</taxon>
        <taxon>Metazoa</taxon>
        <taxon>Ecdysozoa</taxon>
        <taxon>Arthropoda</taxon>
        <taxon>Hexapoda</taxon>
        <taxon>Insecta</taxon>
        <taxon>Pterygota</taxon>
        <taxon>Neoptera</taxon>
        <taxon>Paraneoptera</taxon>
        <taxon>Psocodea</taxon>
        <taxon>Troctomorpha</taxon>
        <taxon>Phthiraptera</taxon>
        <taxon>Amblycera</taxon>
        <taxon>Menoponidae</taxon>
        <taxon>Menopon</taxon>
    </lineage>
</organism>
<evidence type="ECO:0000256" key="4">
    <source>
        <dbReference type="ARBA" id="ARBA00023204"/>
    </source>
</evidence>
<accession>A0AAW2HJL9</accession>
<dbReference type="PANTHER" id="PTHR13235">
    <property type="entry name" value="SINGLE-STRAND SELECTIVE MONOFUNCTIONAL URACIL DNA GLYCOSYLASE"/>
    <property type="match status" value="1"/>
</dbReference>
<gene>
    <name evidence="5" type="ORF">PYX00_007351</name>
</gene>
<dbReference type="InterPro" id="IPR039134">
    <property type="entry name" value="SMUG1"/>
</dbReference>
<evidence type="ECO:0000256" key="2">
    <source>
        <dbReference type="ARBA" id="ARBA00022801"/>
    </source>
</evidence>
<keyword evidence="3" id="KW-0238">DNA-binding</keyword>
<evidence type="ECO:0000313" key="5">
    <source>
        <dbReference type="EMBL" id="KAL0269711.1"/>
    </source>
</evidence>
<protein>
    <recommendedName>
        <fullName evidence="6">Single-strand selective monofunctional uracil DNA glycosylase</fullName>
    </recommendedName>
</protein>
<evidence type="ECO:0000256" key="1">
    <source>
        <dbReference type="ARBA" id="ARBA00022763"/>
    </source>
</evidence>
<dbReference type="SUPFAM" id="SSF52141">
    <property type="entry name" value="Uracil-DNA glycosylase-like"/>
    <property type="match status" value="1"/>
</dbReference>
<dbReference type="GO" id="GO:0017065">
    <property type="term" value="F:single-strand selective uracil DNA N-glycosylase activity"/>
    <property type="evidence" value="ECO:0007669"/>
    <property type="project" value="InterPro"/>
</dbReference>
<proteinExistence type="predicted"/>
<name>A0AAW2HJL9_9NEOP</name>
<reference evidence="5" key="1">
    <citation type="journal article" date="2024" name="Gigascience">
        <title>Chromosome-level genome of the poultry shaft louse Menopon gallinae provides insight into the host-switching and adaptive evolution of parasitic lice.</title>
        <authorList>
            <person name="Xu Y."/>
            <person name="Ma L."/>
            <person name="Liu S."/>
            <person name="Liang Y."/>
            <person name="Liu Q."/>
            <person name="He Z."/>
            <person name="Tian L."/>
            <person name="Duan Y."/>
            <person name="Cai W."/>
            <person name="Li H."/>
            <person name="Song F."/>
        </authorList>
    </citation>
    <scope>NUCLEOTIDE SEQUENCE</scope>
    <source>
        <strain evidence="5">Cailab_2023a</strain>
    </source>
</reference>
<evidence type="ECO:0000256" key="3">
    <source>
        <dbReference type="ARBA" id="ARBA00023125"/>
    </source>
</evidence>
<comment type="caution">
    <text evidence="5">The sequence shown here is derived from an EMBL/GenBank/DDBJ whole genome shotgun (WGS) entry which is preliminary data.</text>
</comment>